<keyword evidence="3" id="KW-1185">Reference proteome</keyword>
<proteinExistence type="predicted"/>
<dbReference type="EMBL" id="BSEV01000008">
    <property type="protein sequence ID" value="GLK10549.1"/>
    <property type="molecule type" value="Genomic_DNA"/>
</dbReference>
<evidence type="ECO:0000256" key="1">
    <source>
        <dbReference type="SAM" id="MobiDB-lite"/>
    </source>
</evidence>
<evidence type="ECO:0000313" key="3">
    <source>
        <dbReference type="Proteomes" id="UP001143474"/>
    </source>
</evidence>
<protein>
    <recommendedName>
        <fullName evidence="4">ABC transporter domain-containing protein</fullName>
    </recommendedName>
</protein>
<dbReference type="Proteomes" id="UP001143474">
    <property type="component" value="Unassembled WGS sequence"/>
</dbReference>
<dbReference type="SUPFAM" id="SSF52540">
    <property type="entry name" value="P-loop containing nucleoside triphosphate hydrolases"/>
    <property type="match status" value="1"/>
</dbReference>
<dbReference type="AlphaFoldDB" id="A0A9W6I3Z8"/>
<feature type="compositionally biased region" description="Low complexity" evidence="1">
    <location>
        <begin position="104"/>
        <end position="121"/>
    </location>
</feature>
<evidence type="ECO:0000313" key="2">
    <source>
        <dbReference type="EMBL" id="GLK10549.1"/>
    </source>
</evidence>
<accession>A0A9W6I3Z8</accession>
<sequence>MNDVVRLDTVSNVYGRGRNTVFALREVSIGTPRGGFAAVTGPSGPGKSTFLRYAAALVCVCGLLAVAGPRGAAEPAGHAVPLVLAAGDRKVPEAGDGDKAGSEAGRAPTAGGAAADANAGLSAGSQGSVRITAVPRGSVRITTAPHVHRVAGVTAEAPGRRV</sequence>
<feature type="compositionally biased region" description="Basic and acidic residues" evidence="1">
    <location>
        <begin position="91"/>
        <end position="101"/>
    </location>
</feature>
<dbReference type="RefSeq" id="WP_271218968.1">
    <property type="nucleotide sequence ID" value="NZ_BAAAVD010000032.1"/>
</dbReference>
<comment type="caution">
    <text evidence="2">The sequence shown here is derived from an EMBL/GenBank/DDBJ whole genome shotgun (WGS) entry which is preliminary data.</text>
</comment>
<reference evidence="2" key="2">
    <citation type="submission" date="2023-01" db="EMBL/GenBank/DDBJ databases">
        <authorList>
            <person name="Sun Q."/>
            <person name="Evtushenko L."/>
        </authorList>
    </citation>
    <scope>NUCLEOTIDE SEQUENCE</scope>
    <source>
        <strain evidence="2">VKM Ac-2007</strain>
    </source>
</reference>
<dbReference type="InterPro" id="IPR027417">
    <property type="entry name" value="P-loop_NTPase"/>
</dbReference>
<gene>
    <name evidence="2" type="ORF">GCM10017600_39550</name>
</gene>
<reference evidence="2" key="1">
    <citation type="journal article" date="2014" name="Int. J. Syst. Evol. Microbiol.">
        <title>Complete genome sequence of Corynebacterium casei LMG S-19264T (=DSM 44701T), isolated from a smear-ripened cheese.</title>
        <authorList>
            <consortium name="US DOE Joint Genome Institute (JGI-PGF)"/>
            <person name="Walter F."/>
            <person name="Albersmeier A."/>
            <person name="Kalinowski J."/>
            <person name="Ruckert C."/>
        </authorList>
    </citation>
    <scope>NUCLEOTIDE SEQUENCE</scope>
    <source>
        <strain evidence="2">VKM Ac-2007</strain>
    </source>
</reference>
<organism evidence="2 3">
    <name type="scientific">Streptosporangium carneum</name>
    <dbReference type="NCBI Taxonomy" id="47481"/>
    <lineage>
        <taxon>Bacteria</taxon>
        <taxon>Bacillati</taxon>
        <taxon>Actinomycetota</taxon>
        <taxon>Actinomycetes</taxon>
        <taxon>Streptosporangiales</taxon>
        <taxon>Streptosporangiaceae</taxon>
        <taxon>Streptosporangium</taxon>
    </lineage>
</organism>
<evidence type="ECO:0008006" key="4">
    <source>
        <dbReference type="Google" id="ProtNLM"/>
    </source>
</evidence>
<name>A0A9W6I3Z8_9ACTN</name>
<feature type="region of interest" description="Disordered" evidence="1">
    <location>
        <begin position="91"/>
        <end position="121"/>
    </location>
</feature>
<dbReference type="Gene3D" id="3.40.50.300">
    <property type="entry name" value="P-loop containing nucleotide triphosphate hydrolases"/>
    <property type="match status" value="1"/>
</dbReference>